<dbReference type="GO" id="GO:0003677">
    <property type="term" value="F:DNA binding"/>
    <property type="evidence" value="ECO:0007669"/>
    <property type="project" value="InterPro"/>
</dbReference>
<protein>
    <submittedName>
        <fullName evidence="3">Transcriptional regulator</fullName>
    </submittedName>
</protein>
<feature type="compositionally biased region" description="Polar residues" evidence="1">
    <location>
        <begin position="419"/>
        <end position="429"/>
    </location>
</feature>
<dbReference type="PROSITE" id="PS50943">
    <property type="entry name" value="HTH_CROC1"/>
    <property type="match status" value="1"/>
</dbReference>
<reference evidence="3 4" key="1">
    <citation type="submission" date="2018-11" db="EMBL/GenBank/DDBJ databases">
        <title>Whole genome sequence of Streptomyces chrestomyceticus NBRC 13444(T).</title>
        <authorList>
            <person name="Komaki H."/>
            <person name="Tamura T."/>
        </authorList>
    </citation>
    <scope>NUCLEOTIDE SEQUENCE [LARGE SCALE GENOMIC DNA]</scope>
    <source>
        <strain evidence="3 4">NBRC 13444</strain>
    </source>
</reference>
<dbReference type="EMBL" id="BHZC01000001">
    <property type="protein sequence ID" value="GCD39112.1"/>
    <property type="molecule type" value="Genomic_DNA"/>
</dbReference>
<evidence type="ECO:0000313" key="3">
    <source>
        <dbReference type="EMBL" id="GCD39112.1"/>
    </source>
</evidence>
<dbReference type="Pfam" id="PF13560">
    <property type="entry name" value="HTH_31"/>
    <property type="match status" value="1"/>
</dbReference>
<dbReference type="SUPFAM" id="SSF48452">
    <property type="entry name" value="TPR-like"/>
    <property type="match status" value="1"/>
</dbReference>
<accession>A0A7U9Q023</accession>
<dbReference type="SMART" id="SM00530">
    <property type="entry name" value="HTH_XRE"/>
    <property type="match status" value="1"/>
</dbReference>
<evidence type="ECO:0000259" key="2">
    <source>
        <dbReference type="PROSITE" id="PS50943"/>
    </source>
</evidence>
<sequence>MRPQPPHAFGPELRRRRLAADLSLDQLGRRVHYSKGQLSKVERGLKPPTPQLARLCDEELGARGALAGLVLAPAPAQGITPTSHEGEVWLMHLDKDGSGSFQPVGRRRVISAGAASVLGIGVGGMNVTTGTGATTLVDASRALFGQYRRLGQVSGPGALLPQLISQTHSLQQLAARSGTRTRQALLVLASRFAEYTGWMAQESGNDDAALWWTDRAVELAGAGNDDSLAAYALARRSLISLFRGDTDSAVDLATHALDSHAPPRIKGLAAQKLAQCQAVKGDYDACMRSLDRSRNLLALERRDPHEPVIGASHLPDVVAMFTGWCLYELGRPRQAAEILGKETARLPSHALRTRSRYELRRALAHAAAGEMELACEMTRGLLPTISLVQSATITADLRRLARTLGRHPRNASVRELSPELSTTLASASR</sequence>
<comment type="caution">
    <text evidence="3">The sequence shown here is derived from an EMBL/GenBank/DDBJ whole genome shotgun (WGS) entry which is preliminary data.</text>
</comment>
<dbReference type="SUPFAM" id="SSF47413">
    <property type="entry name" value="lambda repressor-like DNA-binding domains"/>
    <property type="match status" value="1"/>
</dbReference>
<dbReference type="OrthoDB" id="5184419at2"/>
<dbReference type="InterPro" id="IPR001387">
    <property type="entry name" value="Cro/C1-type_HTH"/>
</dbReference>
<dbReference type="InterPro" id="IPR010982">
    <property type="entry name" value="Lambda_DNA-bd_dom_sf"/>
</dbReference>
<organism evidence="3 4">
    <name type="scientific">Streptomyces chrestomyceticus JCM 4735</name>
    <dbReference type="NCBI Taxonomy" id="1306181"/>
    <lineage>
        <taxon>Bacteria</taxon>
        <taxon>Bacillati</taxon>
        <taxon>Actinomycetota</taxon>
        <taxon>Actinomycetes</taxon>
        <taxon>Kitasatosporales</taxon>
        <taxon>Streptomycetaceae</taxon>
        <taxon>Streptomyces</taxon>
    </lineage>
</organism>
<dbReference type="Gene3D" id="1.25.40.10">
    <property type="entry name" value="Tetratricopeptide repeat domain"/>
    <property type="match status" value="1"/>
</dbReference>
<gene>
    <name evidence="3" type="ORF">OEIGOIKO_06941</name>
</gene>
<dbReference type="GeneID" id="95625651"/>
<feature type="region of interest" description="Disordered" evidence="1">
    <location>
        <begin position="409"/>
        <end position="429"/>
    </location>
</feature>
<evidence type="ECO:0000313" key="4">
    <source>
        <dbReference type="Proteomes" id="UP000287830"/>
    </source>
</evidence>
<dbReference type="InterPro" id="IPR011990">
    <property type="entry name" value="TPR-like_helical_dom_sf"/>
</dbReference>
<dbReference type="Proteomes" id="UP000287830">
    <property type="component" value="Unassembled WGS sequence"/>
</dbReference>
<proteinExistence type="predicted"/>
<dbReference type="CDD" id="cd00093">
    <property type="entry name" value="HTH_XRE"/>
    <property type="match status" value="1"/>
</dbReference>
<dbReference type="Gene3D" id="1.10.260.40">
    <property type="entry name" value="lambda repressor-like DNA-binding domains"/>
    <property type="match status" value="1"/>
</dbReference>
<evidence type="ECO:0000256" key="1">
    <source>
        <dbReference type="SAM" id="MobiDB-lite"/>
    </source>
</evidence>
<dbReference type="AlphaFoldDB" id="A0A7U9Q023"/>
<dbReference type="RefSeq" id="WP_125048157.1">
    <property type="nucleotide sequence ID" value="NZ_BHZC01000001.1"/>
</dbReference>
<feature type="domain" description="HTH cro/C1-type" evidence="2">
    <location>
        <begin position="13"/>
        <end position="57"/>
    </location>
</feature>
<name>A0A7U9Q023_9ACTN</name>